<proteinExistence type="predicted"/>
<evidence type="ECO:0000313" key="2">
    <source>
        <dbReference type="EMBL" id="OWM72529.1"/>
    </source>
</evidence>
<sequence>MSLNPEGQRIWRLIGDSLGPYTGSEIPVSSREDEKNFLIAVSQETEAKSAPNHESSGEFDLHSEECRCLCDIVCDMLEHVFLGYLVQLLCSVIGQIVPVEVQSGSFSRHLALSSISDLVPKLFYWCLCGQEGHANACILVYFRHKLLMLTIRLSIPDDFQCNFGSWLELLHSYLHEFLWDLTAEGRIDKQCNCVAPKSGSNLVLNCCNHKKGLKDLSQWLKRNVAAENLCQNKVYLGKNIGFASSLLQLYMHEDDLLFKVLLQMLKLPLNGTRESCEERRFPDMEEDFLLHVSDVFNPITIFHIFLAEIHYDHQVLLDYLISKDTGISCAQYLLRCLRMILDKFEAFLEFQVDDFTEEPSSKRRKPSMQGRNELADVSSLLPRVKHLDGDHVNGYKNQKIRGQPFEEAKRMEAYWNFGERTGAAVFQMRFLEVDRNKCWREGDTFTLLRPDVEEAGGT</sequence>
<feature type="domain" description="Protein Lines N-terminal" evidence="1">
    <location>
        <begin position="214"/>
        <end position="349"/>
    </location>
</feature>
<gene>
    <name evidence="2" type="ORF">CDL15_Pgr018382</name>
</gene>
<dbReference type="AlphaFoldDB" id="A0A218WJ97"/>
<protein>
    <recommendedName>
        <fullName evidence="1">Protein Lines N-terminal domain-containing protein</fullName>
    </recommendedName>
</protein>
<dbReference type="PANTHER" id="PTHR16057">
    <property type="entry name" value="WINS1, 2 PROTEIN"/>
    <property type="match status" value="1"/>
</dbReference>
<dbReference type="Pfam" id="PF14694">
    <property type="entry name" value="LINES_N"/>
    <property type="match status" value="1"/>
</dbReference>
<reference evidence="3" key="1">
    <citation type="journal article" date="2017" name="Plant J.">
        <title>The pomegranate (Punica granatum L.) genome and the genomics of punicalagin biosynthesis.</title>
        <authorList>
            <person name="Qin G."/>
            <person name="Xu C."/>
            <person name="Ming R."/>
            <person name="Tang H."/>
            <person name="Guyot R."/>
            <person name="Kramer E.M."/>
            <person name="Hu Y."/>
            <person name="Yi X."/>
            <person name="Qi Y."/>
            <person name="Xu X."/>
            <person name="Gao Z."/>
            <person name="Pan H."/>
            <person name="Jian J."/>
            <person name="Tian Y."/>
            <person name="Yue Z."/>
            <person name="Xu Y."/>
        </authorList>
    </citation>
    <scope>NUCLEOTIDE SEQUENCE [LARGE SCALE GENOMIC DNA]</scope>
    <source>
        <strain evidence="3">cv. Dabenzi</strain>
    </source>
</reference>
<accession>A0A218WJ97</accession>
<dbReference type="InterPro" id="IPR024875">
    <property type="entry name" value="Protein_Lines"/>
</dbReference>
<dbReference type="Proteomes" id="UP000197138">
    <property type="component" value="Unassembled WGS sequence"/>
</dbReference>
<dbReference type="InterPro" id="IPR032794">
    <property type="entry name" value="LINES_N"/>
</dbReference>
<comment type="caution">
    <text evidence="2">The sequence shown here is derived from an EMBL/GenBank/DDBJ whole genome shotgun (WGS) entry which is preliminary data.</text>
</comment>
<organism evidence="2 3">
    <name type="scientific">Punica granatum</name>
    <name type="common">Pomegranate</name>
    <dbReference type="NCBI Taxonomy" id="22663"/>
    <lineage>
        <taxon>Eukaryota</taxon>
        <taxon>Viridiplantae</taxon>
        <taxon>Streptophyta</taxon>
        <taxon>Embryophyta</taxon>
        <taxon>Tracheophyta</taxon>
        <taxon>Spermatophyta</taxon>
        <taxon>Magnoliopsida</taxon>
        <taxon>eudicotyledons</taxon>
        <taxon>Gunneridae</taxon>
        <taxon>Pentapetalae</taxon>
        <taxon>rosids</taxon>
        <taxon>malvids</taxon>
        <taxon>Myrtales</taxon>
        <taxon>Lythraceae</taxon>
        <taxon>Punica</taxon>
    </lineage>
</organism>
<dbReference type="PANTHER" id="PTHR16057:SF1">
    <property type="entry name" value="PROTEIN LINES HOMOLOG 1"/>
    <property type="match status" value="1"/>
</dbReference>
<evidence type="ECO:0000259" key="1">
    <source>
        <dbReference type="Pfam" id="PF14694"/>
    </source>
</evidence>
<evidence type="ECO:0000313" key="3">
    <source>
        <dbReference type="Proteomes" id="UP000197138"/>
    </source>
</evidence>
<dbReference type="EMBL" id="MTKT01004280">
    <property type="protein sequence ID" value="OWM72529.1"/>
    <property type="molecule type" value="Genomic_DNA"/>
</dbReference>
<name>A0A218WJ97_PUNGR</name>